<feature type="region of interest" description="Disordered" evidence="1">
    <location>
        <begin position="1"/>
        <end position="112"/>
    </location>
</feature>
<dbReference type="RefSeq" id="XP_007410002.1">
    <property type="nucleotide sequence ID" value="XM_007409940.1"/>
</dbReference>
<dbReference type="GeneID" id="18922900"/>
<evidence type="ECO:0000313" key="2">
    <source>
        <dbReference type="EMBL" id="EGG06562.1"/>
    </source>
</evidence>
<feature type="region of interest" description="Disordered" evidence="1">
    <location>
        <begin position="660"/>
        <end position="681"/>
    </location>
</feature>
<gene>
    <name evidence="2" type="ORF">MELLADRAFT_106484</name>
</gene>
<name>F4RLN1_MELLP</name>
<organism evidence="3">
    <name type="scientific">Melampsora larici-populina (strain 98AG31 / pathotype 3-4-7)</name>
    <name type="common">Poplar leaf rust fungus</name>
    <dbReference type="NCBI Taxonomy" id="747676"/>
    <lineage>
        <taxon>Eukaryota</taxon>
        <taxon>Fungi</taxon>
        <taxon>Dikarya</taxon>
        <taxon>Basidiomycota</taxon>
        <taxon>Pucciniomycotina</taxon>
        <taxon>Pucciniomycetes</taxon>
        <taxon>Pucciniales</taxon>
        <taxon>Melampsoraceae</taxon>
        <taxon>Melampsora</taxon>
    </lineage>
</organism>
<keyword evidence="3" id="KW-1185">Reference proteome</keyword>
<dbReference type="Proteomes" id="UP000001072">
    <property type="component" value="Unassembled WGS sequence"/>
</dbReference>
<reference evidence="3" key="1">
    <citation type="journal article" date="2011" name="Proc. Natl. Acad. Sci. U.S.A.">
        <title>Obligate biotrophy features unraveled by the genomic analysis of rust fungi.</title>
        <authorList>
            <person name="Duplessis S."/>
            <person name="Cuomo C.A."/>
            <person name="Lin Y.-C."/>
            <person name="Aerts A."/>
            <person name="Tisserant E."/>
            <person name="Veneault-Fourrey C."/>
            <person name="Joly D.L."/>
            <person name="Hacquard S."/>
            <person name="Amselem J."/>
            <person name="Cantarel B.L."/>
            <person name="Chiu R."/>
            <person name="Coutinho P.M."/>
            <person name="Feau N."/>
            <person name="Field M."/>
            <person name="Frey P."/>
            <person name="Gelhaye E."/>
            <person name="Goldberg J."/>
            <person name="Grabherr M.G."/>
            <person name="Kodira C.D."/>
            <person name="Kohler A."/>
            <person name="Kuees U."/>
            <person name="Lindquist E.A."/>
            <person name="Lucas S.M."/>
            <person name="Mago R."/>
            <person name="Mauceli E."/>
            <person name="Morin E."/>
            <person name="Murat C."/>
            <person name="Pangilinan J.L."/>
            <person name="Park R."/>
            <person name="Pearson M."/>
            <person name="Quesneville H."/>
            <person name="Rouhier N."/>
            <person name="Sakthikumar S."/>
            <person name="Salamov A.A."/>
            <person name="Schmutz J."/>
            <person name="Selles B."/>
            <person name="Shapiro H."/>
            <person name="Tanguay P."/>
            <person name="Tuskan G.A."/>
            <person name="Henrissat B."/>
            <person name="Van de Peer Y."/>
            <person name="Rouze P."/>
            <person name="Ellis J.G."/>
            <person name="Dodds P.N."/>
            <person name="Schein J.E."/>
            <person name="Zhong S."/>
            <person name="Hamelin R.C."/>
            <person name="Grigoriev I.V."/>
            <person name="Szabo L.J."/>
            <person name="Martin F."/>
        </authorList>
    </citation>
    <scope>NUCLEOTIDE SEQUENCE [LARGE SCALE GENOMIC DNA]</scope>
    <source>
        <strain evidence="3">98AG31 / pathotype 3-4-7</strain>
    </source>
</reference>
<proteinExistence type="predicted"/>
<dbReference type="KEGG" id="mlr:MELLADRAFT_106484"/>
<feature type="compositionally biased region" description="Low complexity" evidence="1">
    <location>
        <begin position="42"/>
        <end position="76"/>
    </location>
</feature>
<dbReference type="EMBL" id="GL883107">
    <property type="protein sequence ID" value="EGG06562.1"/>
    <property type="molecule type" value="Genomic_DNA"/>
</dbReference>
<evidence type="ECO:0000256" key="1">
    <source>
        <dbReference type="SAM" id="MobiDB-lite"/>
    </source>
</evidence>
<protein>
    <submittedName>
        <fullName evidence="2">Uncharacterized protein</fullName>
    </submittedName>
</protein>
<evidence type="ECO:0000313" key="3">
    <source>
        <dbReference type="Proteomes" id="UP000001072"/>
    </source>
</evidence>
<dbReference type="HOGENOM" id="CLU_344194_0_0_1"/>
<dbReference type="AlphaFoldDB" id="F4RLN1"/>
<sequence length="822" mass="91611">MRPGLRRRRAASSPPPPSPDREPGNESDSGSEWNLPPPLTPPATVTTSTRTARPITPPITTTARQQRATQSQPQASHTQGQPKRTSRKRARPNETAIEPPILPDPDKEDDDLDINMVPTITNYRDLGRKWGTEHAQKALASLTLPKNLSPTGLYEAQALQSDYELDKTMLCLVLKCSRRVLDEALLEGPLAREPNMYTNYQTYSVVATTTTMPPKGTSVGFKERNAIVGSTWSTYNEEEHEVFTPRLFERLCVATSEAYALTKTPLGITPNLPLEQTPSTKTPASTLEPLSQDEVDKYVPVFERLVNLTKVSHDLYQARLWRHSGKSKNRSMENLMTLKISKIVRQLHVLKNQFNLQFHLLVASWNPGTSAPRALFQNEFTSCDRWARNQQKNHLLECFTFESTKAPLHLRPKRNEIKPMCEGAARQAQRRTELANALNGLIAPYLRGGYMGRGDAHPKVPNLKAAFEAKTFRGDIKLNFICTPQSRITDLMLSKGPGHLSNDEVDIWIEDIKMKNYIINRVVQAGKPDPDGIVETIDTTAGDPHSNTDLPQETMGLMSIHFTRLFTCLRGTIHTRAKFHTPSSTAVHRTTPPFTSNPLRSSATGLSSYQFRINSFEPSRLSPEVTTLESPSAQSGVSGSSCNWVERRLLHNQTSIQIATSSTRPGYPGTMSTDLDPGWEKRKRDKFPIGSNESVSTALPGVTYLSDLLKPIDVKRQTGFSDQDLPQPFRTGKSYAHVPHELLAPDGYPSTGNWLHPACKFAVLGPDPTSGKGRLVQRALDQYREQGFENVPEPLPRVVKVKASGKENTYVNIVLIAESHKC</sequence>
<dbReference type="InParanoid" id="F4RLN1"/>
<accession>F4RLN1</accession>
<dbReference type="VEuPathDB" id="FungiDB:MELLADRAFT_106484"/>
<feature type="compositionally biased region" description="Basic residues" evidence="1">
    <location>
        <begin position="1"/>
        <end position="10"/>
    </location>
</feature>